<dbReference type="Pfam" id="PF13970">
    <property type="entry name" value="DUF4221"/>
    <property type="match status" value="1"/>
</dbReference>
<dbReference type="Proteomes" id="UP000199642">
    <property type="component" value="Unassembled WGS sequence"/>
</dbReference>
<dbReference type="EMBL" id="FOPC01000007">
    <property type="protein sequence ID" value="SFG72713.1"/>
    <property type="molecule type" value="Genomic_DNA"/>
</dbReference>
<evidence type="ECO:0008006" key="3">
    <source>
        <dbReference type="Google" id="ProtNLM"/>
    </source>
</evidence>
<protein>
    <recommendedName>
        <fullName evidence="3">DUF4221 domain-containing protein</fullName>
    </recommendedName>
</protein>
<reference evidence="2" key="1">
    <citation type="submission" date="2016-10" db="EMBL/GenBank/DDBJ databases">
        <authorList>
            <person name="Varghese N."/>
            <person name="Submissions S."/>
        </authorList>
    </citation>
    <scope>NUCLEOTIDE SEQUENCE [LARGE SCALE GENOMIC DNA]</scope>
    <source>
        <strain evidence="2">DSM 19315</strain>
    </source>
</reference>
<name>A0A1I2U6S1_9BACT</name>
<dbReference type="SUPFAM" id="SSF101898">
    <property type="entry name" value="NHL repeat"/>
    <property type="match status" value="1"/>
</dbReference>
<gene>
    <name evidence="1" type="ORF">SAMN04487988_10773</name>
</gene>
<proteinExistence type="predicted"/>
<dbReference type="AlphaFoldDB" id="A0A1I2U6S1"/>
<dbReference type="OrthoDB" id="817960at2"/>
<evidence type="ECO:0000313" key="1">
    <source>
        <dbReference type="EMBL" id="SFG72713.1"/>
    </source>
</evidence>
<accession>A0A1I2U6S1</accession>
<organism evidence="1 2">
    <name type="scientific">Algoriphagus hitonicola</name>
    <dbReference type="NCBI Taxonomy" id="435880"/>
    <lineage>
        <taxon>Bacteria</taxon>
        <taxon>Pseudomonadati</taxon>
        <taxon>Bacteroidota</taxon>
        <taxon>Cytophagia</taxon>
        <taxon>Cytophagales</taxon>
        <taxon>Cyclobacteriaceae</taxon>
        <taxon>Algoriphagus</taxon>
    </lineage>
</organism>
<dbReference type="InterPro" id="IPR025316">
    <property type="entry name" value="DUF4221"/>
</dbReference>
<keyword evidence="2" id="KW-1185">Reference proteome</keyword>
<sequence length="392" mass="45697">MLPLKINYIQMKEKLVLLLLLFHISCNERKINSDNPLDFIVDTTTISIDPKIDLYTRTLQYFDGDLYWWNANQQTISVFNLTSKTLKKSIKLETEGPNGLGMPLGFYVANEDSIYIPTMAYQFVLIDSDGNKLLEYDYFNESKLGGVFVSMTRFSNTIQKDGKGRYFFLMGDLQNIFPSDLNEETLKDYPPIFSFNQKSEKFDYLAFKAPESLLKFNDAIDFGLSATSNSLLLLHDQSNTMFEIDFNGNRFEEYKLKSNLIRNFSNEYWNSPRMSQSPNENINLLYKSSSNLGISFDAYNNLLFRFGWPGEDISGDEDAMKFGYTPRFFTISIYNLEDFSLIKEFVLPRNVYLSHHYFIDKNGLNLFPMHPDNPSFKEDELVFHTFNFNDLR</sequence>
<dbReference type="STRING" id="435880.SAMN04487988_10773"/>
<evidence type="ECO:0000313" key="2">
    <source>
        <dbReference type="Proteomes" id="UP000199642"/>
    </source>
</evidence>